<dbReference type="InterPro" id="IPR009057">
    <property type="entry name" value="Homeodomain-like_sf"/>
</dbReference>
<keyword evidence="4" id="KW-0804">Transcription</keyword>
<proteinExistence type="predicted"/>
<evidence type="ECO:0000259" key="6">
    <source>
        <dbReference type="PROSITE" id="PS50977"/>
    </source>
</evidence>
<dbReference type="PRINTS" id="PR00455">
    <property type="entry name" value="HTHTETR"/>
</dbReference>
<feature type="domain" description="HTH tetR-type" evidence="6">
    <location>
        <begin position="1"/>
        <end position="60"/>
    </location>
</feature>
<reference evidence="7 8" key="1">
    <citation type="submission" date="2021-03" db="EMBL/GenBank/DDBJ databases">
        <title>novel species isolated from a fishpond in China.</title>
        <authorList>
            <person name="Lu H."/>
            <person name="Cai Z."/>
        </authorList>
    </citation>
    <scope>NUCLEOTIDE SEQUENCE [LARGE SCALE GENOMIC DNA]</scope>
    <source>
        <strain evidence="7 8">JCM 31546</strain>
    </source>
</reference>
<dbReference type="Pfam" id="PF00440">
    <property type="entry name" value="TetR_N"/>
    <property type="match status" value="1"/>
</dbReference>
<dbReference type="SUPFAM" id="SSF48498">
    <property type="entry name" value="Tetracyclin repressor-like, C-terminal domain"/>
    <property type="match status" value="1"/>
</dbReference>
<evidence type="ECO:0000256" key="3">
    <source>
        <dbReference type="ARBA" id="ARBA00023125"/>
    </source>
</evidence>
<dbReference type="InterPro" id="IPR050109">
    <property type="entry name" value="HTH-type_TetR-like_transc_reg"/>
</dbReference>
<keyword evidence="1" id="KW-0678">Repressor</keyword>
<feature type="DNA-binding region" description="H-T-H motif" evidence="5">
    <location>
        <begin position="23"/>
        <end position="42"/>
    </location>
</feature>
<accession>A0ABS3BWY8</accession>
<dbReference type="InterPro" id="IPR036271">
    <property type="entry name" value="Tet_transcr_reg_TetR-rel_C_sf"/>
</dbReference>
<dbReference type="EMBL" id="JAFKCW010000005">
    <property type="protein sequence ID" value="MBN7803314.1"/>
    <property type="molecule type" value="Genomic_DNA"/>
</dbReference>
<dbReference type="SUPFAM" id="SSF46689">
    <property type="entry name" value="Homeodomain-like"/>
    <property type="match status" value="1"/>
</dbReference>
<keyword evidence="2" id="KW-0805">Transcription regulation</keyword>
<dbReference type="RefSeq" id="WP_206571305.1">
    <property type="nucleotide sequence ID" value="NZ_JAFKCW010000005.1"/>
</dbReference>
<comment type="caution">
    <text evidence="7">The sequence shown here is derived from an EMBL/GenBank/DDBJ whole genome shotgun (WGS) entry which is preliminary data.</text>
</comment>
<evidence type="ECO:0000256" key="4">
    <source>
        <dbReference type="ARBA" id="ARBA00023163"/>
    </source>
</evidence>
<evidence type="ECO:0000313" key="8">
    <source>
        <dbReference type="Proteomes" id="UP000664698"/>
    </source>
</evidence>
<keyword evidence="8" id="KW-1185">Reference proteome</keyword>
<dbReference type="InterPro" id="IPR001647">
    <property type="entry name" value="HTH_TetR"/>
</dbReference>
<dbReference type="PROSITE" id="PS50977">
    <property type="entry name" value="HTH_TETR_2"/>
    <property type="match status" value="1"/>
</dbReference>
<evidence type="ECO:0000256" key="2">
    <source>
        <dbReference type="ARBA" id="ARBA00023015"/>
    </source>
</evidence>
<keyword evidence="3 5" id="KW-0238">DNA-binding</keyword>
<dbReference type="PANTHER" id="PTHR30055">
    <property type="entry name" value="HTH-TYPE TRANSCRIPTIONAL REGULATOR RUTR"/>
    <property type="match status" value="1"/>
</dbReference>
<dbReference type="Gene3D" id="1.10.357.10">
    <property type="entry name" value="Tetracycline Repressor, domain 2"/>
    <property type="match status" value="1"/>
</dbReference>
<evidence type="ECO:0000313" key="7">
    <source>
        <dbReference type="EMBL" id="MBN7803314.1"/>
    </source>
</evidence>
<protein>
    <submittedName>
        <fullName evidence="7">TetR/AcrR family transcriptional regulator</fullName>
    </submittedName>
</protein>
<evidence type="ECO:0000256" key="1">
    <source>
        <dbReference type="ARBA" id="ARBA00022491"/>
    </source>
</evidence>
<organism evidence="7 8">
    <name type="scientific">Algoriphagus aestuariicola</name>
    <dbReference type="NCBI Taxonomy" id="1852016"/>
    <lineage>
        <taxon>Bacteria</taxon>
        <taxon>Pseudomonadati</taxon>
        <taxon>Bacteroidota</taxon>
        <taxon>Cytophagia</taxon>
        <taxon>Cytophagales</taxon>
        <taxon>Cyclobacteriaceae</taxon>
        <taxon>Algoriphagus</taxon>
    </lineage>
</organism>
<sequence length="201" mass="23460">MTRTRILEIATEQFSRYGVRAVTMEDIARQGGISKKTIYLEFADKKVLVKEAFAVLLEEDRKKLNCILEAEDGVIEHLVKTSKMVRQRLQYINPLVFMEVQRYFPDAWKMFEDFKVQVIMEDLVNVIEKGKLLGYFRPEIDSQILAKVRINQITSMFDAENISRPDYNPVEEQMVMLDHFLHGIFTEKGRAAYTAQQAIED</sequence>
<dbReference type="Proteomes" id="UP000664698">
    <property type="component" value="Unassembled WGS sequence"/>
</dbReference>
<evidence type="ECO:0000256" key="5">
    <source>
        <dbReference type="PROSITE-ProRule" id="PRU00335"/>
    </source>
</evidence>
<gene>
    <name evidence="7" type="ORF">J0A67_20735</name>
</gene>
<name>A0ABS3BWY8_9BACT</name>
<dbReference type="PANTHER" id="PTHR30055:SF175">
    <property type="entry name" value="HTH-TYPE TRANSCRIPTIONAL REPRESSOR KSTR2"/>
    <property type="match status" value="1"/>
</dbReference>